<dbReference type="Pfam" id="PF08007">
    <property type="entry name" value="JmjC_2"/>
    <property type="match status" value="1"/>
</dbReference>
<dbReference type="GO" id="GO:0051864">
    <property type="term" value="F:histone H3K36 demethylase activity"/>
    <property type="evidence" value="ECO:0007669"/>
    <property type="project" value="TreeGrafter"/>
</dbReference>
<evidence type="ECO:0000313" key="7">
    <source>
        <dbReference type="Proteomes" id="UP000037460"/>
    </source>
</evidence>
<sequence>MQVATTPSASLATPADEGARYLSAIRAVPPPSSAAFDLAERVSTGTIADAPWRHAFRALATNAAFLKEGFGKAAFKLDELWPFAIGSFTMEDVERDVQRLPPQFVASGVRHQGGIYNKPFQPGFTFADVDARMDEATVVMLNAGFCVPKLAAISRAMLEVTSLPIWMNVYLSKPGLSTSTQLHTDQQDVLLVQTTGRKRWRVYRPPPPERAPAMDPFARGKGTDLMTADPDALVLDTIMEPGQVLYIPAGWPHTTDTLLEPVEDARHGAIAAQQPSVHLTVGVDTHLWSLSYAHARQLALVRAGQPATLAGGAPVTALALPEWSMLHASLPVGFLAATELALLCGTANADQAPAAAGASAAGTGAAHAGSAAASPPTTTLLPLEVVEAQLQGAISRQLAERMLVAEPARWVDKDAASLARELQLPATALRFMQHHRDVLSVQSRMYMRAASERPRSPREIERFIELLMNEMDILDGISANLIRWSRRQPEQALLIAPPSAEIASAAGGGAKPKAGFGGAAAAPASAGKGAKKKR</sequence>
<dbReference type="SUPFAM" id="SSF51197">
    <property type="entry name" value="Clavaminate synthase-like"/>
    <property type="match status" value="1"/>
</dbReference>
<dbReference type="PANTHER" id="PTHR13096">
    <property type="entry name" value="MINA53 MYC INDUCED NUCLEAR ANTIGEN"/>
    <property type="match status" value="1"/>
</dbReference>
<keyword evidence="1 3" id="KW-0479">Metal-binding</keyword>
<keyword evidence="3" id="KW-0223">Dioxygenase</keyword>
<dbReference type="OrthoDB" id="425950at2759"/>
<evidence type="ECO:0000256" key="1">
    <source>
        <dbReference type="ARBA" id="ARBA00022723"/>
    </source>
</evidence>
<evidence type="ECO:0000256" key="2">
    <source>
        <dbReference type="ARBA" id="ARBA00023004"/>
    </source>
</evidence>
<accession>A0A0M0JLD3</accession>
<gene>
    <name evidence="6" type="ORF">Ctob_004192</name>
</gene>
<feature type="compositionally biased region" description="Gly residues" evidence="4">
    <location>
        <begin position="506"/>
        <end position="518"/>
    </location>
</feature>
<dbReference type="Proteomes" id="UP000037460">
    <property type="component" value="Unassembled WGS sequence"/>
</dbReference>
<organism evidence="6 7">
    <name type="scientific">Chrysochromulina tobinii</name>
    <dbReference type="NCBI Taxonomy" id="1460289"/>
    <lineage>
        <taxon>Eukaryota</taxon>
        <taxon>Haptista</taxon>
        <taxon>Haptophyta</taxon>
        <taxon>Prymnesiophyceae</taxon>
        <taxon>Prymnesiales</taxon>
        <taxon>Chrysochromulinaceae</taxon>
        <taxon>Chrysochromulina</taxon>
    </lineage>
</organism>
<dbReference type="EMBL" id="JWZX01002721">
    <property type="protein sequence ID" value="KOO27396.1"/>
    <property type="molecule type" value="Genomic_DNA"/>
</dbReference>
<dbReference type="PANTHER" id="PTHR13096:SF8">
    <property type="entry name" value="RIBOSOMAL OXYGENASE 1"/>
    <property type="match status" value="1"/>
</dbReference>
<proteinExistence type="inferred from homology"/>
<dbReference type="InterPro" id="IPR003347">
    <property type="entry name" value="JmjC_dom"/>
</dbReference>
<dbReference type="AlphaFoldDB" id="A0A0M0JLD3"/>
<dbReference type="InterPro" id="IPR039994">
    <property type="entry name" value="NO66-like"/>
</dbReference>
<dbReference type="GO" id="GO:0005506">
    <property type="term" value="F:iron ion binding"/>
    <property type="evidence" value="ECO:0007669"/>
    <property type="project" value="UniProtKB-UniRule"/>
</dbReference>
<reference evidence="7" key="1">
    <citation type="journal article" date="2015" name="PLoS Genet.">
        <title>Genome Sequence and Transcriptome Analyses of Chrysochromulina tobin: Metabolic Tools for Enhanced Algal Fitness in the Prominent Order Prymnesiales (Haptophyceae).</title>
        <authorList>
            <person name="Hovde B.T."/>
            <person name="Deodato C.R."/>
            <person name="Hunsperger H.M."/>
            <person name="Ryken S.A."/>
            <person name="Yost W."/>
            <person name="Jha R.K."/>
            <person name="Patterson J."/>
            <person name="Monnat R.J. Jr."/>
            <person name="Barlow S.B."/>
            <person name="Starkenburg S.R."/>
            <person name="Cattolico R.A."/>
        </authorList>
    </citation>
    <scope>NUCLEOTIDE SEQUENCE</scope>
    <source>
        <strain evidence="7">CCMP291</strain>
    </source>
</reference>
<dbReference type="EC" id="1.14.11.-" evidence="3"/>
<evidence type="ECO:0000313" key="6">
    <source>
        <dbReference type="EMBL" id="KOO27396.1"/>
    </source>
</evidence>
<keyword evidence="3" id="KW-0539">Nucleus</keyword>
<comment type="subcellular location">
    <subcellularLocation>
        <location evidence="3">Nucleus</location>
    </subcellularLocation>
</comment>
<feature type="region of interest" description="Disordered" evidence="4">
    <location>
        <begin position="504"/>
        <end position="534"/>
    </location>
</feature>
<keyword evidence="3" id="KW-0805">Transcription regulation</keyword>
<evidence type="ECO:0000259" key="5">
    <source>
        <dbReference type="PROSITE" id="PS51184"/>
    </source>
</evidence>
<protein>
    <recommendedName>
        <fullName evidence="3">Bifunctional lysine-specific demethylase and histidyl-hydroxylase</fullName>
        <ecNumber evidence="3">1.14.11.-</ecNumber>
    </recommendedName>
</protein>
<dbReference type="GO" id="GO:0005730">
    <property type="term" value="C:nucleolus"/>
    <property type="evidence" value="ECO:0007669"/>
    <property type="project" value="TreeGrafter"/>
</dbReference>
<comment type="caution">
    <text evidence="6">The sequence shown here is derived from an EMBL/GenBank/DDBJ whole genome shotgun (WGS) entry which is preliminary data.</text>
</comment>
<comment type="cofactor">
    <cofactor evidence="3">
        <name>Fe(2+)</name>
        <dbReference type="ChEBI" id="CHEBI:29033"/>
    </cofactor>
    <text evidence="3">Binds 1 Fe(2+) ion per subunit.</text>
</comment>
<dbReference type="Gene3D" id="2.60.120.650">
    <property type="entry name" value="Cupin"/>
    <property type="match status" value="1"/>
</dbReference>
<evidence type="ECO:0000256" key="3">
    <source>
        <dbReference type="RuleBase" id="RU366061"/>
    </source>
</evidence>
<keyword evidence="2 3" id="KW-0408">Iron</keyword>
<keyword evidence="7" id="KW-1185">Reference proteome</keyword>
<feature type="domain" description="JmjC" evidence="5">
    <location>
        <begin position="136"/>
        <end position="300"/>
    </location>
</feature>
<feature type="compositionally biased region" description="Low complexity" evidence="4">
    <location>
        <begin position="519"/>
        <end position="528"/>
    </location>
</feature>
<keyword evidence="3" id="KW-0804">Transcription</keyword>
<comment type="similarity">
    <text evidence="3">Belongs to the ROX family.</text>
</comment>
<comment type="function">
    <text evidence="3">Oxygenase that can act as both a histone lysine demethylase and a ribosomal histidine hydroxylase.</text>
</comment>
<dbReference type="PROSITE" id="PS51184">
    <property type="entry name" value="JMJC"/>
    <property type="match status" value="1"/>
</dbReference>
<name>A0A0M0JLD3_9EUKA</name>
<dbReference type="SMART" id="SM00558">
    <property type="entry name" value="JmjC"/>
    <property type="match status" value="1"/>
</dbReference>
<keyword evidence="3" id="KW-0560">Oxidoreductase</keyword>
<dbReference type="GO" id="GO:0032453">
    <property type="term" value="F:histone H3K4 demethylase activity"/>
    <property type="evidence" value="ECO:0007669"/>
    <property type="project" value="TreeGrafter"/>
</dbReference>
<evidence type="ECO:0000256" key="4">
    <source>
        <dbReference type="SAM" id="MobiDB-lite"/>
    </source>
</evidence>